<dbReference type="EMBL" id="FXXQ01000002">
    <property type="protein sequence ID" value="SMX22757.1"/>
    <property type="molecule type" value="Genomic_DNA"/>
</dbReference>
<reference evidence="1 2" key="1">
    <citation type="submission" date="2017-05" db="EMBL/GenBank/DDBJ databases">
        <authorList>
            <person name="Song R."/>
            <person name="Chenine A.L."/>
            <person name="Ruprecht R.M."/>
        </authorList>
    </citation>
    <scope>NUCLEOTIDE SEQUENCE [LARGE SCALE GENOMIC DNA]</scope>
    <source>
        <strain evidence="1 2">CECT 8489</strain>
    </source>
</reference>
<dbReference type="InterPro" id="IPR007435">
    <property type="entry name" value="DUF484"/>
</dbReference>
<keyword evidence="2" id="KW-1185">Reference proteome</keyword>
<organism evidence="1 2">
    <name type="scientific">Boseongicola aestuarii</name>
    <dbReference type="NCBI Taxonomy" id="1470561"/>
    <lineage>
        <taxon>Bacteria</taxon>
        <taxon>Pseudomonadati</taxon>
        <taxon>Pseudomonadota</taxon>
        <taxon>Alphaproteobacteria</taxon>
        <taxon>Rhodobacterales</taxon>
        <taxon>Paracoccaceae</taxon>
        <taxon>Boseongicola</taxon>
    </lineage>
</organism>
<protein>
    <recommendedName>
        <fullName evidence="3">Recombinase XerC</fullName>
    </recommendedName>
</protein>
<gene>
    <name evidence="1" type="ORF">BOA8489_00855</name>
</gene>
<name>A0A238IWF3_9RHOB</name>
<dbReference type="Pfam" id="PF04340">
    <property type="entry name" value="DUF484"/>
    <property type="match status" value="1"/>
</dbReference>
<dbReference type="OrthoDB" id="7200179at2"/>
<evidence type="ECO:0000313" key="1">
    <source>
        <dbReference type="EMBL" id="SMX22757.1"/>
    </source>
</evidence>
<dbReference type="Proteomes" id="UP000201838">
    <property type="component" value="Unassembled WGS sequence"/>
</dbReference>
<dbReference type="Gene3D" id="3.30.450.40">
    <property type="match status" value="1"/>
</dbReference>
<evidence type="ECO:0000313" key="2">
    <source>
        <dbReference type="Proteomes" id="UP000201838"/>
    </source>
</evidence>
<dbReference type="RefSeq" id="WP_093972729.1">
    <property type="nucleotide sequence ID" value="NZ_FXXQ01000002.1"/>
</dbReference>
<accession>A0A238IWF3</accession>
<dbReference type="AlphaFoldDB" id="A0A238IWF3"/>
<proteinExistence type="predicted"/>
<dbReference type="InterPro" id="IPR029016">
    <property type="entry name" value="GAF-like_dom_sf"/>
</dbReference>
<sequence>MSEPAPLAEDMRARILSEPDMILSDPDVMRALITANEQAMGSNIVDLRGVAMERLEDRLTRLEDTHNSVIAAAYENLAGTNQIHRAILAFLEPHEFEGFIRCLGEDVMTILRVKKVRLLLESHETALDPNLVEISDVLSIAEPGFCEHYAGHGKAARQVTLRGLSPGESTIYGKDSAWVKSEACILLDFGELRLPGMLALGSDDPHQFSANHGTDLLSFMGSVFERAMRRWLG</sequence>
<evidence type="ECO:0008006" key="3">
    <source>
        <dbReference type="Google" id="ProtNLM"/>
    </source>
</evidence>